<keyword evidence="7" id="KW-1185">Reference proteome</keyword>
<reference evidence="6 7" key="1">
    <citation type="submission" date="2020-08" db="EMBL/GenBank/DDBJ databases">
        <title>Genomic Encyclopedia of Type Strains, Phase IV (KMG-IV): sequencing the most valuable type-strain genomes for metagenomic binning, comparative biology and taxonomic classification.</title>
        <authorList>
            <person name="Goeker M."/>
        </authorList>
    </citation>
    <scope>NUCLEOTIDE SEQUENCE [LARGE SCALE GENOMIC DNA]</scope>
    <source>
        <strain evidence="6 7">DSM 7465</strain>
    </source>
</reference>
<feature type="coiled-coil region" evidence="3">
    <location>
        <begin position="220"/>
        <end position="290"/>
    </location>
</feature>
<feature type="transmembrane region" description="Helical" evidence="4">
    <location>
        <begin position="145"/>
        <end position="174"/>
    </location>
</feature>
<keyword evidence="4" id="KW-0472">Membrane</keyword>
<gene>
    <name evidence="6" type="ORF">HNQ99_000374</name>
</gene>
<keyword evidence="1 2" id="KW-0807">Transducer</keyword>
<sequence length="546" mass="58876">MKKDQDQVQSIAKYRRLWDDLFANHVDDDPLSAEIGAQQIKEVAKGIMRTRPAVMILSICIAMVHRAGPAAEFVFFFAAWQIITAVAIQFVAPATSMCRVKYKNVRSQFRAIIGYTAIISVGWSGLLISSGYGADMATQSMMLCIHIGIISVGGLTFSMIPMAAFIYILVMGISIQFHIALQKHEISILLNIATGLFVLLLCRAFFHTAGQFVGRIRSDAELRSLERKRALEEKRELERQAEAERGQLQLREEDRRRAAHLQEQAMLALAARYEDSVAHLAEQLDEAMNVLSTATDDIGDINIRALSKAQRVLNLASTTTRSAQAVAESTKALTGSASHISSQVEEQARMGDAAMNAGDSGQQSLMALTEEADSVSEIVNLIQQLAGQTNLLALNAAIEAARAGDAGRGFAVVANEVKQLASQTQGAVGKIGEILDGIRNRMAQADVSMELITENIRQMSSRASAIAESAGNQTSATNVIKDAAARAAAGSEQVSQTAEQVADDARKANALAEDIRAAVDGLRSRSEALRSTSNDFLASLRRGAAN</sequence>
<dbReference type="GO" id="GO:0007165">
    <property type="term" value="P:signal transduction"/>
    <property type="evidence" value="ECO:0007669"/>
    <property type="project" value="UniProtKB-KW"/>
</dbReference>
<dbReference type="PANTHER" id="PTHR32089">
    <property type="entry name" value="METHYL-ACCEPTING CHEMOTAXIS PROTEIN MCPB"/>
    <property type="match status" value="1"/>
</dbReference>
<proteinExistence type="predicted"/>
<dbReference type="GO" id="GO:0016020">
    <property type="term" value="C:membrane"/>
    <property type="evidence" value="ECO:0007669"/>
    <property type="project" value="InterPro"/>
</dbReference>
<dbReference type="Gene3D" id="1.10.287.950">
    <property type="entry name" value="Methyl-accepting chemotaxis protein"/>
    <property type="match status" value="1"/>
</dbReference>
<accession>A0A840HRB6</accession>
<evidence type="ECO:0000256" key="3">
    <source>
        <dbReference type="SAM" id="Coils"/>
    </source>
</evidence>
<dbReference type="Proteomes" id="UP000575068">
    <property type="component" value="Unassembled WGS sequence"/>
</dbReference>
<protein>
    <submittedName>
        <fullName evidence="6">Methyl-accepting chemotaxis protein</fullName>
    </submittedName>
</protein>
<dbReference type="Pfam" id="PF00015">
    <property type="entry name" value="MCPsignal"/>
    <property type="match status" value="1"/>
</dbReference>
<evidence type="ECO:0000313" key="6">
    <source>
        <dbReference type="EMBL" id="MBB4640094.1"/>
    </source>
</evidence>
<dbReference type="PROSITE" id="PS50111">
    <property type="entry name" value="CHEMOTAXIS_TRANSDUC_2"/>
    <property type="match status" value="1"/>
</dbReference>
<evidence type="ECO:0000256" key="1">
    <source>
        <dbReference type="ARBA" id="ARBA00023224"/>
    </source>
</evidence>
<dbReference type="AlphaFoldDB" id="A0A840HRB6"/>
<dbReference type="EMBL" id="JACHOV010000001">
    <property type="protein sequence ID" value="MBB4640094.1"/>
    <property type="molecule type" value="Genomic_DNA"/>
</dbReference>
<keyword evidence="4" id="KW-1133">Transmembrane helix</keyword>
<feature type="transmembrane region" description="Helical" evidence="4">
    <location>
        <begin position="73"/>
        <end position="92"/>
    </location>
</feature>
<dbReference type="SMART" id="SM00283">
    <property type="entry name" value="MA"/>
    <property type="match status" value="1"/>
</dbReference>
<name>A0A840HRB6_9SPHN</name>
<evidence type="ECO:0000259" key="5">
    <source>
        <dbReference type="PROSITE" id="PS50111"/>
    </source>
</evidence>
<dbReference type="RefSeq" id="WP_184473926.1">
    <property type="nucleotide sequence ID" value="NZ_JACHOV010000001.1"/>
</dbReference>
<dbReference type="PANTHER" id="PTHR32089:SF112">
    <property type="entry name" value="LYSOZYME-LIKE PROTEIN-RELATED"/>
    <property type="match status" value="1"/>
</dbReference>
<dbReference type="SUPFAM" id="SSF58104">
    <property type="entry name" value="Methyl-accepting chemotaxis protein (MCP) signaling domain"/>
    <property type="match status" value="1"/>
</dbReference>
<feature type="domain" description="Methyl-accepting transducer" evidence="5">
    <location>
        <begin position="280"/>
        <end position="516"/>
    </location>
</feature>
<keyword evidence="3" id="KW-0175">Coiled coil</keyword>
<feature type="transmembrane region" description="Helical" evidence="4">
    <location>
        <begin position="186"/>
        <end position="206"/>
    </location>
</feature>
<evidence type="ECO:0000256" key="4">
    <source>
        <dbReference type="SAM" id="Phobius"/>
    </source>
</evidence>
<dbReference type="InterPro" id="IPR004089">
    <property type="entry name" value="MCPsignal_dom"/>
</dbReference>
<evidence type="ECO:0000256" key="2">
    <source>
        <dbReference type="PROSITE-ProRule" id="PRU00284"/>
    </source>
</evidence>
<comment type="caution">
    <text evidence="6">The sequence shown here is derived from an EMBL/GenBank/DDBJ whole genome shotgun (WGS) entry which is preliminary data.</text>
</comment>
<keyword evidence="4" id="KW-0812">Transmembrane</keyword>
<feature type="transmembrane region" description="Helical" evidence="4">
    <location>
        <begin position="112"/>
        <end position="133"/>
    </location>
</feature>
<organism evidence="6 7">
    <name type="scientific">Rhizorhapis suberifaciens</name>
    <name type="common">corky root of lettuce</name>
    <dbReference type="NCBI Taxonomy" id="13656"/>
    <lineage>
        <taxon>Bacteria</taxon>
        <taxon>Pseudomonadati</taxon>
        <taxon>Pseudomonadota</taxon>
        <taxon>Alphaproteobacteria</taxon>
        <taxon>Sphingomonadales</taxon>
        <taxon>Sphingomonadaceae</taxon>
        <taxon>Rhizorhapis</taxon>
    </lineage>
</organism>
<evidence type="ECO:0000313" key="7">
    <source>
        <dbReference type="Proteomes" id="UP000575068"/>
    </source>
</evidence>